<evidence type="ECO:0000313" key="3">
    <source>
        <dbReference type="Proteomes" id="UP000036045"/>
    </source>
</evidence>
<accession>A0A0J1L6F6</accession>
<dbReference type="RefSeq" id="WP_047943567.1">
    <property type="nucleotide sequence ID" value="NZ_JABRVN010000061.1"/>
</dbReference>
<reference evidence="2 3" key="1">
    <citation type="submission" date="2015-05" db="EMBL/GenBank/DDBJ databases">
        <title>Whole genome sequence and identification of bacterial endophytes from Costus igneus.</title>
        <authorList>
            <person name="Lee Y.P."/>
            <person name="Gan H.M."/>
            <person name="Eng W."/>
            <person name="Wheatley M.S."/>
            <person name="Caraballo A."/>
            <person name="Polter S."/>
            <person name="Savka M.A."/>
            <person name="Hudson A.O."/>
        </authorList>
    </citation>
    <scope>NUCLEOTIDE SEQUENCE [LARGE SCALE GENOMIC DNA]</scope>
    <source>
        <strain evidence="2 3">RIT379</strain>
    </source>
</reference>
<evidence type="ECO:0000313" key="2">
    <source>
        <dbReference type="EMBL" id="KLV24485.1"/>
    </source>
</evidence>
<dbReference type="EMBL" id="LDPH01000020">
    <property type="protein sequence ID" value="KLV24485.1"/>
    <property type="molecule type" value="Genomic_DNA"/>
</dbReference>
<dbReference type="PATRIC" id="fig|1397.4.peg.2200"/>
<name>A0A0J1L6F6_NIACI</name>
<dbReference type="Pfam" id="PF18917">
    <property type="entry name" value="LiaI-LiaF-like_TM1"/>
    <property type="match status" value="1"/>
</dbReference>
<comment type="caution">
    <text evidence="2">The sequence shown here is derived from an EMBL/GenBank/DDBJ whole genome shotgun (WGS) entry which is preliminary data.</text>
</comment>
<dbReference type="Proteomes" id="UP000036045">
    <property type="component" value="Unassembled WGS sequence"/>
</dbReference>
<proteinExistence type="predicted"/>
<dbReference type="OrthoDB" id="2989824at2"/>
<sequence>MKTQKWFSGIVLIGFGIYFILKEFDITILPNLYTWPTLLIIIGIAFLFQGYGGKDYGVILPGVILTGFGLHFHLVNKLAIWPDHTGTFILIIALGFILQNHKTGHGLLNGLLFLLLAVLLLFYQEILGSLTFLKISPHTLNNLIPILFIILGGYYLVSKKGK</sequence>
<evidence type="ECO:0000259" key="1">
    <source>
        <dbReference type="Pfam" id="PF18917"/>
    </source>
</evidence>
<feature type="domain" description="LiaI-LiaF-like transmembrane region" evidence="1">
    <location>
        <begin position="6"/>
        <end position="47"/>
    </location>
</feature>
<gene>
    <name evidence="2" type="ORF">ABW02_17505</name>
</gene>
<dbReference type="InterPro" id="IPR043726">
    <property type="entry name" value="LiaI-LiaF-like_TM1"/>
</dbReference>
<keyword evidence="3" id="KW-1185">Reference proteome</keyword>
<dbReference type="AlphaFoldDB" id="A0A0J1L6F6"/>
<protein>
    <recommendedName>
        <fullName evidence="1">LiaI-LiaF-like transmembrane region domain-containing protein</fullName>
    </recommendedName>
</protein>
<organism evidence="2 3">
    <name type="scientific">Niallia circulans</name>
    <name type="common">Bacillus circulans</name>
    <dbReference type="NCBI Taxonomy" id="1397"/>
    <lineage>
        <taxon>Bacteria</taxon>
        <taxon>Bacillati</taxon>
        <taxon>Bacillota</taxon>
        <taxon>Bacilli</taxon>
        <taxon>Bacillales</taxon>
        <taxon>Bacillaceae</taxon>
        <taxon>Niallia</taxon>
    </lineage>
</organism>